<evidence type="ECO:0000256" key="1">
    <source>
        <dbReference type="SAM" id="Phobius"/>
    </source>
</evidence>
<feature type="transmembrane region" description="Helical" evidence="1">
    <location>
        <begin position="59"/>
        <end position="81"/>
    </location>
</feature>
<dbReference type="AlphaFoldDB" id="G3NWI3"/>
<protein>
    <submittedName>
        <fullName evidence="2">Uncharacterized protein</fullName>
    </submittedName>
</protein>
<evidence type="ECO:0000313" key="2">
    <source>
        <dbReference type="Ensembl" id="ENSGACP00000009702.1"/>
    </source>
</evidence>
<sequence length="99" mass="11436">MEQRRVDCIIVTIPVKRAKNRRRTPLRMPKISWFTSRVLRAGKPTSPSFCHCRQRRHPFLLRFSFLFASYGFVLVFCRMILSGGDIELSDSSGWVVGGC</sequence>
<dbReference type="Bgee" id="ENSGACG00000007324">
    <property type="expression patterns" value="Expressed in diencephalon and 13 other cell types or tissues"/>
</dbReference>
<dbReference type="InParanoid" id="G3NWI3"/>
<proteinExistence type="predicted"/>
<organism evidence="2">
    <name type="scientific">Gasterosteus aculeatus</name>
    <name type="common">Three-spined stickleback</name>
    <dbReference type="NCBI Taxonomy" id="69293"/>
    <lineage>
        <taxon>Eukaryota</taxon>
        <taxon>Metazoa</taxon>
        <taxon>Chordata</taxon>
        <taxon>Craniata</taxon>
        <taxon>Vertebrata</taxon>
        <taxon>Euteleostomi</taxon>
        <taxon>Actinopterygii</taxon>
        <taxon>Neopterygii</taxon>
        <taxon>Teleostei</taxon>
        <taxon>Neoteleostei</taxon>
        <taxon>Acanthomorphata</taxon>
        <taxon>Eupercaria</taxon>
        <taxon>Perciformes</taxon>
        <taxon>Cottioidei</taxon>
        <taxon>Gasterosteales</taxon>
        <taxon>Gasterosteidae</taxon>
        <taxon>Gasterosteus</taxon>
    </lineage>
</organism>
<reference evidence="2" key="2">
    <citation type="submission" date="2024-04" db="UniProtKB">
        <authorList>
            <consortium name="Ensembl"/>
        </authorList>
    </citation>
    <scope>IDENTIFICATION</scope>
</reference>
<keyword evidence="1" id="KW-0812">Transmembrane</keyword>
<dbReference type="Ensembl" id="ENSGACT00000009722.1">
    <property type="protein sequence ID" value="ENSGACP00000009702.1"/>
    <property type="gene ID" value="ENSGACG00000007324.1"/>
</dbReference>
<reference evidence="2" key="1">
    <citation type="submission" date="2006-01" db="EMBL/GenBank/DDBJ databases">
        <authorList>
            <person name="Lindblad-Toh K."/>
            <person name="Mauceli E."/>
            <person name="Grabherr M."/>
            <person name="Chang J.L."/>
            <person name="Lander E.S."/>
        </authorList>
    </citation>
    <scope>NUCLEOTIDE SEQUENCE [LARGE SCALE GENOMIC DNA]</scope>
</reference>
<keyword evidence="1" id="KW-0472">Membrane</keyword>
<name>G3NWI3_GASAC</name>
<accession>G3NWI3</accession>
<keyword evidence="1" id="KW-1133">Transmembrane helix</keyword>